<reference evidence="2" key="1">
    <citation type="submission" date="2016-10" db="EMBL/GenBank/DDBJ databases">
        <authorList>
            <person name="Varghese N."/>
            <person name="Submissions S."/>
        </authorList>
    </citation>
    <scope>NUCLEOTIDE SEQUENCE [LARGE SCALE GENOMIC DNA]</scope>
    <source>
        <strain evidence="2">CGMCC 1.8704</strain>
    </source>
</reference>
<proteinExistence type="predicted"/>
<accession>A0A1H8LAS9</accession>
<dbReference type="RefSeq" id="WP_244273250.1">
    <property type="nucleotide sequence ID" value="NZ_CBCSFM010000002.1"/>
</dbReference>
<dbReference type="AlphaFoldDB" id="A0A1H8LAS9"/>
<dbReference type="EMBL" id="FODN01000002">
    <property type="protein sequence ID" value="SEO02193.1"/>
    <property type="molecule type" value="Genomic_DNA"/>
</dbReference>
<dbReference type="Proteomes" id="UP000198657">
    <property type="component" value="Unassembled WGS sequence"/>
</dbReference>
<protein>
    <submittedName>
        <fullName evidence="1">Uncharacterized protein</fullName>
    </submittedName>
</protein>
<organism evidence="1 2">
    <name type="scientific">Flavobacterium sinopsychrotolerans</name>
    <dbReference type="NCBI Taxonomy" id="604089"/>
    <lineage>
        <taxon>Bacteria</taxon>
        <taxon>Pseudomonadati</taxon>
        <taxon>Bacteroidota</taxon>
        <taxon>Flavobacteriia</taxon>
        <taxon>Flavobacteriales</taxon>
        <taxon>Flavobacteriaceae</taxon>
        <taxon>Flavobacterium</taxon>
    </lineage>
</organism>
<name>A0A1H8LAS9_9FLAO</name>
<evidence type="ECO:0000313" key="2">
    <source>
        <dbReference type="Proteomes" id="UP000198657"/>
    </source>
</evidence>
<keyword evidence="2" id="KW-1185">Reference proteome</keyword>
<evidence type="ECO:0000313" key="1">
    <source>
        <dbReference type="EMBL" id="SEO02193.1"/>
    </source>
</evidence>
<dbReference type="STRING" id="604089.SAMN04487942_1602"/>
<gene>
    <name evidence="1" type="ORF">SAMN04487942_1602</name>
</gene>
<sequence length="198" mass="21217">MKNDLIVQLTNFQKSLSVTIALKTIGTRILLIITLFLAATFAQAQEASTSVNINLMDVLSIDTESAANGGTVDFRYETVEDYNSQKTTTIPKSLVVTFSKAFDVKVKANGEYFINGSNLIPINVITIQRNQSSTLAGRSAPVVLSTKDQVLVGGAALGSKLQLDLDYIIPQSKSSSNDILGKPSGTYTQTVTYTASAL</sequence>